<comment type="subunit">
    <text evidence="7">The complex comprises the extracytoplasmic solute receptor protein and the two transmembrane proteins.</text>
</comment>
<keyword evidence="4 7" id="KW-0812">Transmembrane</keyword>
<proteinExistence type="inferred from homology"/>
<feature type="transmembrane region" description="Helical" evidence="7">
    <location>
        <begin position="376"/>
        <end position="393"/>
    </location>
</feature>
<dbReference type="PANTHER" id="PTHR33362:SF2">
    <property type="entry name" value="TRAP TRANSPORTER LARGE PERMEASE PROTEIN"/>
    <property type="match status" value="1"/>
</dbReference>
<evidence type="ECO:0000256" key="5">
    <source>
        <dbReference type="ARBA" id="ARBA00022989"/>
    </source>
</evidence>
<organism evidence="9 10">
    <name type="scientific">Elstera cyanobacteriorum</name>
    <dbReference type="NCBI Taxonomy" id="2022747"/>
    <lineage>
        <taxon>Bacteria</taxon>
        <taxon>Pseudomonadati</taxon>
        <taxon>Pseudomonadota</taxon>
        <taxon>Alphaproteobacteria</taxon>
        <taxon>Rhodospirillales</taxon>
        <taxon>Rhodospirillaceae</taxon>
        <taxon>Elstera</taxon>
    </lineage>
</organism>
<feature type="transmembrane region" description="Helical" evidence="7">
    <location>
        <begin position="134"/>
        <end position="156"/>
    </location>
</feature>
<keyword evidence="6 7" id="KW-0472">Membrane</keyword>
<keyword evidence="2" id="KW-1003">Cell membrane</keyword>
<feature type="transmembrane region" description="Helical" evidence="7">
    <location>
        <begin position="52"/>
        <end position="73"/>
    </location>
</feature>
<keyword evidence="3 7" id="KW-0997">Cell inner membrane</keyword>
<dbReference type="PANTHER" id="PTHR33362">
    <property type="entry name" value="SIALIC ACID TRAP TRANSPORTER PERMEASE PROTEIN SIAT-RELATED"/>
    <property type="match status" value="1"/>
</dbReference>
<feature type="transmembrane region" description="Helical" evidence="7">
    <location>
        <begin position="400"/>
        <end position="421"/>
    </location>
</feature>
<evidence type="ECO:0000256" key="7">
    <source>
        <dbReference type="RuleBase" id="RU369079"/>
    </source>
</evidence>
<evidence type="ECO:0000313" key="9">
    <source>
        <dbReference type="EMBL" id="OYQ20161.1"/>
    </source>
</evidence>
<dbReference type="NCBIfam" id="TIGR00786">
    <property type="entry name" value="dctM"/>
    <property type="match status" value="1"/>
</dbReference>
<dbReference type="RefSeq" id="WP_094407984.1">
    <property type="nucleotide sequence ID" value="NZ_BMJZ01000001.1"/>
</dbReference>
<dbReference type="GO" id="GO:0005886">
    <property type="term" value="C:plasma membrane"/>
    <property type="evidence" value="ECO:0007669"/>
    <property type="project" value="UniProtKB-SubCell"/>
</dbReference>
<evidence type="ECO:0000256" key="1">
    <source>
        <dbReference type="ARBA" id="ARBA00004429"/>
    </source>
</evidence>
<evidence type="ECO:0000256" key="4">
    <source>
        <dbReference type="ARBA" id="ARBA00022692"/>
    </source>
</evidence>
<comment type="subcellular location">
    <subcellularLocation>
        <location evidence="1 7">Cell inner membrane</location>
        <topology evidence="1 7">Multi-pass membrane protein</topology>
    </subcellularLocation>
</comment>
<keyword evidence="7" id="KW-0813">Transport</keyword>
<feature type="transmembrane region" description="Helical" evidence="7">
    <location>
        <begin position="168"/>
        <end position="193"/>
    </location>
</feature>
<sequence>MALIILSLAFLGLLILGVPVAFAIGLASIATILYEGLPLAVVFQRMSSGMNIFSFLAIPFFIFAGELMLYGGIADRIVRLAKNMVGHVRGGLGMSNVVACTLFGGVSGSPVADVSAMGAVMIPMMKKEGIDADYAVNVTTHASLVGALMPTSHNMIIYSLAAGGKVSIAALIVAGLVPAAILTICMLVAAYLVAVRRGYPAGTFPGWGAVFQSFLQAMPGLFVAVIIITGILTGIFTATESAAIAVVYALIVTILVYRALSWQNLLKAAAKAAKTTGVVLLLIGVSTVFGYLISLYDVAQLASEAIAKVTSNPIVVFFLINLVLFLLGTFLDMAATILICTPLFLPIAMQFGMGPVQFGMLMLINCALGLNTPPVGTTQFVGCAIGGVSVGHVMRTIWPFYLALVGALFLVTYVPAFSLALPRWLLGLQGG</sequence>
<evidence type="ECO:0000256" key="3">
    <source>
        <dbReference type="ARBA" id="ARBA00022519"/>
    </source>
</evidence>
<feature type="transmembrane region" description="Helical" evidence="7">
    <location>
        <begin position="314"/>
        <end position="339"/>
    </location>
</feature>
<accession>A0A255XTE7</accession>
<dbReference type="InterPro" id="IPR004681">
    <property type="entry name" value="TRAP_DctM"/>
</dbReference>
<feature type="domain" description="TRAP C4-dicarboxylate transport system permease DctM subunit" evidence="8">
    <location>
        <begin position="9"/>
        <end position="417"/>
    </location>
</feature>
<dbReference type="InterPro" id="IPR010656">
    <property type="entry name" value="DctM"/>
</dbReference>
<dbReference type="GO" id="GO:0022857">
    <property type="term" value="F:transmembrane transporter activity"/>
    <property type="evidence" value="ECO:0007669"/>
    <property type="project" value="UniProtKB-UniRule"/>
</dbReference>
<evidence type="ECO:0000256" key="6">
    <source>
        <dbReference type="ARBA" id="ARBA00023136"/>
    </source>
</evidence>
<feature type="transmembrane region" description="Helical" evidence="7">
    <location>
        <begin position="242"/>
        <end position="260"/>
    </location>
</feature>
<feature type="transmembrane region" description="Helical" evidence="7">
    <location>
        <begin position="272"/>
        <end position="294"/>
    </location>
</feature>
<evidence type="ECO:0000256" key="2">
    <source>
        <dbReference type="ARBA" id="ARBA00022475"/>
    </source>
</evidence>
<evidence type="ECO:0000259" key="8">
    <source>
        <dbReference type="Pfam" id="PF06808"/>
    </source>
</evidence>
<dbReference type="EMBL" id="NOXS01000029">
    <property type="protein sequence ID" value="OYQ20161.1"/>
    <property type="molecule type" value="Genomic_DNA"/>
</dbReference>
<name>A0A255XTE7_9PROT</name>
<comment type="similarity">
    <text evidence="7">Belongs to the TRAP transporter large permease family.</text>
</comment>
<reference evidence="9 10" key="1">
    <citation type="submission" date="2017-07" db="EMBL/GenBank/DDBJ databases">
        <title>Elstera cyanobacteriorum sp. nov., a novel bacterium isolated from cyanobacterial aggregates in a eutrophic lake.</title>
        <authorList>
            <person name="Cai H."/>
        </authorList>
    </citation>
    <scope>NUCLEOTIDE SEQUENCE [LARGE SCALE GENOMIC DNA]</scope>
    <source>
        <strain evidence="9 10">TH019</strain>
    </source>
</reference>
<keyword evidence="10" id="KW-1185">Reference proteome</keyword>
<dbReference type="PIRSF" id="PIRSF006066">
    <property type="entry name" value="HI0050"/>
    <property type="match status" value="1"/>
</dbReference>
<evidence type="ECO:0000313" key="10">
    <source>
        <dbReference type="Proteomes" id="UP000216361"/>
    </source>
</evidence>
<comment type="caution">
    <text evidence="9">The sequence shown here is derived from an EMBL/GenBank/DDBJ whole genome shotgun (WGS) entry which is preliminary data.</text>
</comment>
<dbReference type="Pfam" id="PF06808">
    <property type="entry name" value="DctM"/>
    <property type="match status" value="1"/>
</dbReference>
<comment type="function">
    <text evidence="7">Part of the tripartite ATP-independent periplasmic (TRAP) transport system.</text>
</comment>
<protein>
    <recommendedName>
        <fullName evidence="7">TRAP transporter large permease protein</fullName>
    </recommendedName>
</protein>
<dbReference type="Proteomes" id="UP000216361">
    <property type="component" value="Unassembled WGS sequence"/>
</dbReference>
<comment type="caution">
    <text evidence="7">Lacks conserved residue(s) required for the propagation of feature annotation.</text>
</comment>
<gene>
    <name evidence="9" type="ORF">CHR90_05485</name>
</gene>
<feature type="transmembrane region" description="Helical" evidence="7">
    <location>
        <begin position="214"/>
        <end position="236"/>
    </location>
</feature>
<dbReference type="OrthoDB" id="7824289at2"/>
<keyword evidence="5 7" id="KW-1133">Transmembrane helix</keyword>
<dbReference type="AlphaFoldDB" id="A0A255XTE7"/>